<reference evidence="2" key="1">
    <citation type="submission" date="2022-07" db="EMBL/GenBank/DDBJ databases">
        <title>Genome Sequence of Agrocybe chaxingu.</title>
        <authorList>
            <person name="Buettner E."/>
        </authorList>
    </citation>
    <scope>NUCLEOTIDE SEQUENCE</scope>
    <source>
        <strain evidence="2">MP-N11</strain>
    </source>
</reference>
<dbReference type="EMBL" id="JANKHO010001505">
    <property type="protein sequence ID" value="KAJ3501011.1"/>
    <property type="molecule type" value="Genomic_DNA"/>
</dbReference>
<gene>
    <name evidence="2" type="ORF">NLJ89_g9534</name>
</gene>
<feature type="region of interest" description="Disordered" evidence="1">
    <location>
        <begin position="361"/>
        <end position="380"/>
    </location>
</feature>
<sequence>MPPSTTLIFDNITFNYQQGLQSFDPIIADPALKNGILDLFDDKAINRVLNPLDYVPVYDIKGDTVGVKIKTAVADSAWLSVLRPTQFVHCASNEFDPRDATAFARGLPTTIPVDALNSINMKPLPTSFILSRPWWNPLHATFDTIEDALKRVHMVRKIAALTTVWIAEAMKHTMSQGLRSQFQWGSYFSMRMEEFIGRAAGDLRVRAFEVEGEDLRFEEELAEVNAGMFVMIIQDECELIKQLRERNDIASAGVNTRKNRSRTRAKSLTAKGRKAMGLDGMGGVSSEHLHLRNGSRTHAPSSMEYLAQQACLGTQGMSPSVAPPKVAYLGLVAAGGVGGGGGGGGGGGNANANANEQTLQVHRSGTMETISSSSGRWWEGTREEQLARQDLDQVDGENSNAHSSSTGQKTPFEREDPLAHALAERLLVQEHRRAHGQVDSGAGRVWGDAAEL</sequence>
<feature type="compositionally biased region" description="Polar residues" evidence="1">
    <location>
        <begin position="396"/>
        <end position="409"/>
    </location>
</feature>
<comment type="caution">
    <text evidence="2">The sequence shown here is derived from an EMBL/GenBank/DDBJ whole genome shotgun (WGS) entry which is preliminary data.</text>
</comment>
<proteinExistence type="predicted"/>
<dbReference type="Proteomes" id="UP001148786">
    <property type="component" value="Unassembled WGS sequence"/>
</dbReference>
<evidence type="ECO:0000256" key="1">
    <source>
        <dbReference type="SAM" id="MobiDB-lite"/>
    </source>
</evidence>
<dbReference type="OrthoDB" id="3040645at2759"/>
<evidence type="ECO:0000313" key="3">
    <source>
        <dbReference type="Proteomes" id="UP001148786"/>
    </source>
</evidence>
<organism evidence="2 3">
    <name type="scientific">Agrocybe chaxingu</name>
    <dbReference type="NCBI Taxonomy" id="84603"/>
    <lineage>
        <taxon>Eukaryota</taxon>
        <taxon>Fungi</taxon>
        <taxon>Dikarya</taxon>
        <taxon>Basidiomycota</taxon>
        <taxon>Agaricomycotina</taxon>
        <taxon>Agaricomycetes</taxon>
        <taxon>Agaricomycetidae</taxon>
        <taxon>Agaricales</taxon>
        <taxon>Agaricineae</taxon>
        <taxon>Strophariaceae</taxon>
        <taxon>Agrocybe</taxon>
    </lineage>
</organism>
<feature type="region of interest" description="Disordered" evidence="1">
    <location>
        <begin position="433"/>
        <end position="452"/>
    </location>
</feature>
<dbReference type="AlphaFoldDB" id="A0A9W8MRQ9"/>
<feature type="compositionally biased region" description="Polar residues" evidence="1">
    <location>
        <begin position="361"/>
        <end position="375"/>
    </location>
</feature>
<keyword evidence="3" id="KW-1185">Reference proteome</keyword>
<feature type="region of interest" description="Disordered" evidence="1">
    <location>
        <begin position="391"/>
        <end position="413"/>
    </location>
</feature>
<accession>A0A9W8MRQ9</accession>
<protein>
    <submittedName>
        <fullName evidence="2">Uncharacterized protein</fullName>
    </submittedName>
</protein>
<name>A0A9W8MRQ9_9AGAR</name>
<evidence type="ECO:0000313" key="2">
    <source>
        <dbReference type="EMBL" id="KAJ3501011.1"/>
    </source>
</evidence>